<keyword evidence="1" id="KW-1133">Transmembrane helix</keyword>
<name>A0A4U8VYS8_9NOCA</name>
<proteinExistence type="predicted"/>
<evidence type="ECO:0000313" key="2">
    <source>
        <dbReference type="EMBL" id="VFA97895.1"/>
    </source>
</evidence>
<feature type="transmembrane region" description="Helical" evidence="1">
    <location>
        <begin position="7"/>
        <end position="28"/>
    </location>
</feature>
<dbReference type="AlphaFoldDB" id="A0A4U8VYS8"/>
<dbReference type="Proteomes" id="UP000290439">
    <property type="component" value="Chromosome"/>
</dbReference>
<gene>
    <name evidence="2" type="ORF">NCTC10797_01660</name>
</gene>
<dbReference type="EMBL" id="LR215973">
    <property type="protein sequence ID" value="VFA97895.1"/>
    <property type="molecule type" value="Genomic_DNA"/>
</dbReference>
<accession>A0A4U8VYS8</accession>
<feature type="transmembrane region" description="Helical" evidence="1">
    <location>
        <begin position="83"/>
        <end position="100"/>
    </location>
</feature>
<organism evidence="2 3">
    <name type="scientific">Nocardia cyriacigeorgica</name>
    <dbReference type="NCBI Taxonomy" id="135487"/>
    <lineage>
        <taxon>Bacteria</taxon>
        <taxon>Bacillati</taxon>
        <taxon>Actinomycetota</taxon>
        <taxon>Actinomycetes</taxon>
        <taxon>Mycobacteriales</taxon>
        <taxon>Nocardiaceae</taxon>
        <taxon>Nocardia</taxon>
    </lineage>
</organism>
<keyword evidence="1" id="KW-0812">Transmembrane</keyword>
<keyword evidence="1" id="KW-0472">Membrane</keyword>
<sequence length="137" mass="14753">MITWAGRILAILGGAHAVGATLLGYRHFDQWFTFGLWFPDSEITELPAPIGGFWLGPGSFGVPLLLVGLLVTWMDRRDITPPAFLAWTLIGWTAGCALIFEPAPWVLATAAAVQLLMGIRRAGNSIPQRRAAAAAAR</sequence>
<evidence type="ECO:0000256" key="1">
    <source>
        <dbReference type="SAM" id="Phobius"/>
    </source>
</evidence>
<dbReference type="RefSeq" id="WP_130916681.1">
    <property type="nucleotide sequence ID" value="NZ_JBPAJI010000001.1"/>
</dbReference>
<evidence type="ECO:0000313" key="3">
    <source>
        <dbReference type="Proteomes" id="UP000290439"/>
    </source>
</evidence>
<reference evidence="2 3" key="1">
    <citation type="submission" date="2019-02" db="EMBL/GenBank/DDBJ databases">
        <authorList>
            <consortium name="Pathogen Informatics"/>
        </authorList>
    </citation>
    <scope>NUCLEOTIDE SEQUENCE [LARGE SCALE GENOMIC DNA]</scope>
    <source>
        <strain evidence="2 3">3012STDY6756504</strain>
    </source>
</reference>
<protein>
    <submittedName>
        <fullName evidence="2">Uncharacterized protein</fullName>
    </submittedName>
</protein>
<feature type="transmembrane region" description="Helical" evidence="1">
    <location>
        <begin position="48"/>
        <end position="71"/>
    </location>
</feature>